<organism evidence="1 2">
    <name type="scientific">Ixodes scapularis</name>
    <name type="common">Black-legged tick</name>
    <name type="synonym">Deer tick</name>
    <dbReference type="NCBI Taxonomy" id="6945"/>
    <lineage>
        <taxon>Eukaryota</taxon>
        <taxon>Metazoa</taxon>
        <taxon>Ecdysozoa</taxon>
        <taxon>Arthropoda</taxon>
        <taxon>Chelicerata</taxon>
        <taxon>Arachnida</taxon>
        <taxon>Acari</taxon>
        <taxon>Parasitiformes</taxon>
        <taxon>Ixodida</taxon>
        <taxon>Ixodoidea</taxon>
        <taxon>Ixodidae</taxon>
        <taxon>Ixodinae</taxon>
        <taxon>Ixodes</taxon>
    </lineage>
</organism>
<proteinExistence type="predicted"/>
<dbReference type="Proteomes" id="UP000001555">
    <property type="component" value="Unassembled WGS sequence"/>
</dbReference>
<reference evidence="1" key="2">
    <citation type="submission" date="2020-05" db="UniProtKB">
        <authorList>
            <consortium name="EnsemblMetazoa"/>
        </authorList>
    </citation>
    <scope>IDENTIFICATION</scope>
    <source>
        <strain evidence="1">wikel</strain>
    </source>
</reference>
<dbReference type="AlphaFoldDB" id="A0A1S4LUQ8"/>
<dbReference type="EnsemblMetazoa" id="ISCW019340-RA">
    <property type="protein sequence ID" value="ISCW019340-PA"/>
    <property type="gene ID" value="ISCW019340"/>
</dbReference>
<keyword evidence="2" id="KW-1185">Reference proteome</keyword>
<protein>
    <submittedName>
        <fullName evidence="1">Uncharacterized protein</fullName>
    </submittedName>
</protein>
<accession>A0A1S4LUQ8</accession>
<dbReference type="EMBL" id="ABJB010063925">
    <property type="status" value="NOT_ANNOTATED_CDS"/>
    <property type="molecule type" value="Genomic_DNA"/>
</dbReference>
<dbReference type="VEuPathDB" id="VectorBase:ISCW019340"/>
<name>A0A1S4LUQ8_IXOSC</name>
<dbReference type="InParanoid" id="A0A1S4LUQ8"/>
<evidence type="ECO:0000313" key="1">
    <source>
        <dbReference type="EnsemblMetazoa" id="ISCW019340-PA"/>
    </source>
</evidence>
<reference evidence="2" key="1">
    <citation type="submission" date="2008-03" db="EMBL/GenBank/DDBJ databases">
        <title>Annotation of Ixodes scapularis.</title>
        <authorList>
            <consortium name="Ixodes scapularis Genome Project Consortium"/>
            <person name="Caler E."/>
            <person name="Hannick L.I."/>
            <person name="Bidwell S."/>
            <person name="Joardar V."/>
            <person name="Thiagarajan M."/>
            <person name="Amedeo P."/>
            <person name="Galinsky K.J."/>
            <person name="Schobel S."/>
            <person name="Inman J."/>
            <person name="Hostetler J."/>
            <person name="Miller J."/>
            <person name="Hammond M."/>
            <person name="Megy K."/>
            <person name="Lawson D."/>
            <person name="Kodira C."/>
            <person name="Sutton G."/>
            <person name="Meyer J."/>
            <person name="Hill C.A."/>
            <person name="Birren B."/>
            <person name="Nene V."/>
            <person name="Collins F."/>
            <person name="Alarcon-Chaidez F."/>
            <person name="Wikel S."/>
            <person name="Strausberg R."/>
        </authorList>
    </citation>
    <scope>NUCLEOTIDE SEQUENCE [LARGE SCALE GENOMIC DNA]</scope>
    <source>
        <strain evidence="2">Wikel</strain>
    </source>
</reference>
<evidence type="ECO:0000313" key="2">
    <source>
        <dbReference type="Proteomes" id="UP000001555"/>
    </source>
</evidence>
<sequence length="63" mass="7080">LTYSTVFVSSIFLPLTLTRCFPPSLFCLFLYLLFFCCCESVILGIFPAAIGCVPRRCIQSFSL</sequence>